<evidence type="ECO:0000313" key="3">
    <source>
        <dbReference type="EMBL" id="MFC0076755.1"/>
    </source>
</evidence>
<dbReference type="InterPro" id="IPR026341">
    <property type="entry name" value="T9SS_type_B"/>
</dbReference>
<protein>
    <submittedName>
        <fullName evidence="3">Gliding motility-associated C-terminal domain-containing protein</fullName>
    </submittedName>
</protein>
<name>A0ABV6BMT3_9FLAO</name>
<dbReference type="EMBL" id="JBHLYW010000007">
    <property type="protein sequence ID" value="MFC0076755.1"/>
    <property type="molecule type" value="Genomic_DNA"/>
</dbReference>
<gene>
    <name evidence="3" type="ORF">ACFFLS_06875</name>
</gene>
<organism evidence="3 4">
    <name type="scientific">Flavobacterium procerum</name>
    <dbReference type="NCBI Taxonomy" id="1455569"/>
    <lineage>
        <taxon>Bacteria</taxon>
        <taxon>Pseudomonadati</taxon>
        <taxon>Bacteroidota</taxon>
        <taxon>Flavobacteriia</taxon>
        <taxon>Flavobacteriales</taxon>
        <taxon>Flavobacteriaceae</taxon>
        <taxon>Flavobacterium</taxon>
    </lineage>
</organism>
<accession>A0ABV6BMT3</accession>
<keyword evidence="4" id="KW-1185">Reference proteome</keyword>
<reference evidence="3 4" key="1">
    <citation type="submission" date="2024-09" db="EMBL/GenBank/DDBJ databases">
        <authorList>
            <person name="Sun Q."/>
            <person name="Mori K."/>
        </authorList>
    </citation>
    <scope>NUCLEOTIDE SEQUENCE [LARGE SCALE GENOMIC DNA]</scope>
    <source>
        <strain evidence="3 4">CGMCC 1.12926</strain>
    </source>
</reference>
<evidence type="ECO:0000256" key="1">
    <source>
        <dbReference type="SAM" id="SignalP"/>
    </source>
</evidence>
<evidence type="ECO:0000313" key="4">
    <source>
        <dbReference type="Proteomes" id="UP001589734"/>
    </source>
</evidence>
<dbReference type="NCBIfam" id="TIGR04131">
    <property type="entry name" value="Bac_Flav_CTERM"/>
    <property type="match status" value="1"/>
</dbReference>
<dbReference type="InterPro" id="IPR044023">
    <property type="entry name" value="Ig_7"/>
</dbReference>
<dbReference type="RefSeq" id="WP_379685793.1">
    <property type="nucleotide sequence ID" value="NZ_JBHLYW010000007.1"/>
</dbReference>
<dbReference type="Pfam" id="PF19081">
    <property type="entry name" value="Ig_7"/>
    <property type="match status" value="1"/>
</dbReference>
<dbReference type="Proteomes" id="UP001589734">
    <property type="component" value="Unassembled WGS sequence"/>
</dbReference>
<feature type="domain" description="Ig-like" evidence="2">
    <location>
        <begin position="618"/>
        <end position="690"/>
    </location>
</feature>
<feature type="chain" id="PRO_5045179597" evidence="1">
    <location>
        <begin position="28"/>
        <end position="876"/>
    </location>
</feature>
<keyword evidence="1" id="KW-0732">Signal</keyword>
<dbReference type="Pfam" id="PF13585">
    <property type="entry name" value="CHU_C"/>
    <property type="match status" value="1"/>
</dbReference>
<comment type="caution">
    <text evidence="3">The sequence shown here is derived from an EMBL/GenBank/DDBJ whole genome shotgun (WGS) entry which is preliminary data.</text>
</comment>
<proteinExistence type="predicted"/>
<sequence>MTENYNKFLRLFLFFVFFSIFSSTLHSQCAGTDATLTVCDIPNASSRTIDLFSLLGGTATPGGTWTDDNESGGLNLNTGILNAQLIRQSSVYTYTYTAPSNNGCADNTAVVTVTIGGYSGVTSPNVSVCSSVGFFNLFQAFNGVDVSPQSNGQWHNDTTNQYVNSSINVTNMEGNFQFTYTMPAIGTCPAMSSTAFISVFRAPESGTPAHLDLCASDGLSAYTDLDLFSRISGYDLGGTWRDNSATGELTFNGDHNINIERIYNTRGEGNYGFSYRVPSNNPICPDDITTVRIRLETKLDFTDAVAVVNSDICEDEISTASYSVMITKGPAPIPNGTYYVYFTVSGPNGGSERVTANFTNGILIFPISSDYFKDVGIFNVNITNIVSVNSILACRNIINNLSDDLIVYPLPDLTDAVLDTPVICQNQDAVINMSNALNLADGVYDIVYNISGANAATAQVTRITVVGGKAVFTVPEVLNAKSGTSVIRITRITNVVSQCTNTANVRGEIQINPLPNFSTLRLQIQNVCFGESVTAAISGFGNLTDVTISYTISGSNTSGIETVTLTPVNGSANFVVPSVLLPNSGTSTLNITNLKNNSTNCDTAVVGVSDSFVLNQIPAAPSVNNQTFCKADDSTVADLQPHGNQYKWYNSPSLTTPLVDSYILKSENYYVTVTSAAGCVSPPSMITVTITDVPAPELKQDGGNFCGLDNPTILDLSNNTNSPMTVVWYDAPTGGNLLSSSTILIDKNTYYGFDFSPTDNCFSDENLAVTVSLKDCDAPQYPFFIPDGFSPNGDGINDSFVIKDIEFLYPNYTLEIFNRYGLGMYKGDKNKPAWDGMNYERSGIAGGVAPNGVYFYVLHFNKDNKPPIQGRLYLNR</sequence>
<feature type="signal peptide" evidence="1">
    <location>
        <begin position="1"/>
        <end position="27"/>
    </location>
</feature>
<evidence type="ECO:0000259" key="2">
    <source>
        <dbReference type="Pfam" id="PF19081"/>
    </source>
</evidence>